<evidence type="ECO:0000256" key="2">
    <source>
        <dbReference type="SAM" id="SignalP"/>
    </source>
</evidence>
<evidence type="ECO:0008006" key="5">
    <source>
        <dbReference type="Google" id="ProtNLM"/>
    </source>
</evidence>
<dbReference type="EMBL" id="JACEFI010000007">
    <property type="protein sequence ID" value="KAH0597545.1"/>
    <property type="molecule type" value="Genomic_DNA"/>
</dbReference>
<reference evidence="3 4" key="1">
    <citation type="submission" date="2020-07" db="EMBL/GenBank/DDBJ databases">
        <title>Metarhizium humberi genome.</title>
        <authorList>
            <person name="Lysoe E."/>
        </authorList>
    </citation>
    <scope>NUCLEOTIDE SEQUENCE [LARGE SCALE GENOMIC DNA]</scope>
    <source>
        <strain evidence="3 4">ESALQ1638</strain>
    </source>
</reference>
<feature type="region of interest" description="Disordered" evidence="1">
    <location>
        <begin position="149"/>
        <end position="181"/>
    </location>
</feature>
<feature type="compositionally biased region" description="Basic and acidic residues" evidence="1">
    <location>
        <begin position="329"/>
        <end position="340"/>
    </location>
</feature>
<evidence type="ECO:0000313" key="3">
    <source>
        <dbReference type="EMBL" id="KAH0597545.1"/>
    </source>
</evidence>
<dbReference type="InterPro" id="IPR021476">
    <property type="entry name" value="Egh16-like"/>
</dbReference>
<name>A0A9P8MC14_9HYPO</name>
<feature type="signal peptide" evidence="2">
    <location>
        <begin position="1"/>
        <end position="20"/>
    </location>
</feature>
<dbReference type="PANTHER" id="PTHR34618:SF4">
    <property type="entry name" value="CAS1"/>
    <property type="match status" value="1"/>
</dbReference>
<sequence>MHSSTIYVALAAFTSTLVEAHGKISVATGDAGGNTTALGIMGGVVPGQGPNRQTEPDTTIFRSRNAASDGLGRTKGNGANTLEGMSRVVAMSGSTLPQVSSNGGYISATYHIVTTDGAGPVRAIIDPSGTGQFSQGTEAEVMTQVPGRNGNIAPGPKSNNRPQNGQGGGGGGLLGNLLGKRASNVDTDHPLKVAIPAGTTCQGSMGGMSNVCLLKVANPSGAGPFGGVIAFQMAGSGANSTATNGEIAGGSENASNSNGGNANIGNSNDSNNNGAANNGAANNGGNANIGNSNNSNNGAANTGENASSGNDITSTNEAKKGNSFSSKGNNREKRAVMFQS</sequence>
<feature type="chain" id="PRO_5040282684" description="CAS1 appressorium specific protein" evidence="2">
    <location>
        <begin position="21"/>
        <end position="340"/>
    </location>
</feature>
<evidence type="ECO:0000256" key="1">
    <source>
        <dbReference type="SAM" id="MobiDB-lite"/>
    </source>
</evidence>
<protein>
    <recommendedName>
        <fullName evidence="5">CAS1 appressorium specific protein</fullName>
    </recommendedName>
</protein>
<feature type="region of interest" description="Disordered" evidence="1">
    <location>
        <begin position="244"/>
        <end position="340"/>
    </location>
</feature>
<dbReference type="Proteomes" id="UP000764110">
    <property type="component" value="Unassembled WGS sequence"/>
</dbReference>
<evidence type="ECO:0000313" key="4">
    <source>
        <dbReference type="Proteomes" id="UP000764110"/>
    </source>
</evidence>
<keyword evidence="4" id="KW-1185">Reference proteome</keyword>
<dbReference type="AlphaFoldDB" id="A0A9P8MC14"/>
<organism evidence="3 4">
    <name type="scientific">Metarhizium humberi</name>
    <dbReference type="NCBI Taxonomy" id="2596975"/>
    <lineage>
        <taxon>Eukaryota</taxon>
        <taxon>Fungi</taxon>
        <taxon>Dikarya</taxon>
        <taxon>Ascomycota</taxon>
        <taxon>Pezizomycotina</taxon>
        <taxon>Sordariomycetes</taxon>
        <taxon>Hypocreomycetidae</taxon>
        <taxon>Hypocreales</taxon>
        <taxon>Clavicipitaceae</taxon>
        <taxon>Metarhizium</taxon>
    </lineage>
</organism>
<keyword evidence="2" id="KW-0732">Signal</keyword>
<dbReference type="PANTHER" id="PTHR34618">
    <property type="entry name" value="SURFACE PROTEIN MAS1, PUTATIVE-RELATED"/>
    <property type="match status" value="1"/>
</dbReference>
<feature type="compositionally biased region" description="Polar residues" evidence="1">
    <location>
        <begin position="311"/>
        <end position="328"/>
    </location>
</feature>
<feature type="compositionally biased region" description="Gly residues" evidence="1">
    <location>
        <begin position="165"/>
        <end position="174"/>
    </location>
</feature>
<proteinExistence type="predicted"/>
<dbReference type="Pfam" id="PF11327">
    <property type="entry name" value="Egh16-like"/>
    <property type="match status" value="1"/>
</dbReference>
<accession>A0A9P8MC14</accession>
<comment type="caution">
    <text evidence="3">The sequence shown here is derived from an EMBL/GenBank/DDBJ whole genome shotgun (WGS) entry which is preliminary data.</text>
</comment>
<gene>
    <name evidence="3" type="ORF">MHUMG1_04924</name>
</gene>
<feature type="compositionally biased region" description="Low complexity" evidence="1">
    <location>
        <begin position="249"/>
        <end position="310"/>
    </location>
</feature>